<organism evidence="1 2">
    <name type="scientific">Hygrophoropsis aurantiaca</name>
    <dbReference type="NCBI Taxonomy" id="72124"/>
    <lineage>
        <taxon>Eukaryota</taxon>
        <taxon>Fungi</taxon>
        <taxon>Dikarya</taxon>
        <taxon>Basidiomycota</taxon>
        <taxon>Agaricomycotina</taxon>
        <taxon>Agaricomycetes</taxon>
        <taxon>Agaricomycetidae</taxon>
        <taxon>Boletales</taxon>
        <taxon>Coniophorineae</taxon>
        <taxon>Hygrophoropsidaceae</taxon>
        <taxon>Hygrophoropsis</taxon>
    </lineage>
</organism>
<comment type="caution">
    <text evidence="1">The sequence shown here is derived from an EMBL/GenBank/DDBJ whole genome shotgun (WGS) entry which is preliminary data.</text>
</comment>
<reference evidence="1" key="1">
    <citation type="journal article" date="2021" name="New Phytol.">
        <title>Evolutionary innovations through gain and loss of genes in the ectomycorrhizal Boletales.</title>
        <authorList>
            <person name="Wu G."/>
            <person name="Miyauchi S."/>
            <person name="Morin E."/>
            <person name="Kuo A."/>
            <person name="Drula E."/>
            <person name="Varga T."/>
            <person name="Kohler A."/>
            <person name="Feng B."/>
            <person name="Cao Y."/>
            <person name="Lipzen A."/>
            <person name="Daum C."/>
            <person name="Hundley H."/>
            <person name="Pangilinan J."/>
            <person name="Johnson J."/>
            <person name="Barry K."/>
            <person name="LaButti K."/>
            <person name="Ng V."/>
            <person name="Ahrendt S."/>
            <person name="Min B."/>
            <person name="Choi I.G."/>
            <person name="Park H."/>
            <person name="Plett J.M."/>
            <person name="Magnuson J."/>
            <person name="Spatafora J.W."/>
            <person name="Nagy L.G."/>
            <person name="Henrissat B."/>
            <person name="Grigoriev I.V."/>
            <person name="Yang Z.L."/>
            <person name="Xu J."/>
            <person name="Martin F.M."/>
        </authorList>
    </citation>
    <scope>NUCLEOTIDE SEQUENCE</scope>
    <source>
        <strain evidence="1">ATCC 28755</strain>
    </source>
</reference>
<keyword evidence="2" id="KW-1185">Reference proteome</keyword>
<proteinExistence type="predicted"/>
<protein>
    <submittedName>
        <fullName evidence="1">TPR-like protein</fullName>
    </submittedName>
</protein>
<evidence type="ECO:0000313" key="1">
    <source>
        <dbReference type="EMBL" id="KAH7908974.1"/>
    </source>
</evidence>
<evidence type="ECO:0000313" key="2">
    <source>
        <dbReference type="Proteomes" id="UP000790377"/>
    </source>
</evidence>
<dbReference type="Proteomes" id="UP000790377">
    <property type="component" value="Unassembled WGS sequence"/>
</dbReference>
<sequence length="390" mass="43483">MSVSSQQPANTSDANVVKMLEERAAQRATKAEERRAKSEALKEEGNNLYKDEDFIGAARCYSQAVEVHGAATKSVLNSNLAATYLKLGMNREAHITATDALLADPKSVKARFRRGMARQELGLFSAAAVDFRAVLKMDPDNKEAKSRLGFVEESLSCGDGEDAVDSDDEFPALDDPVMVPDSASESSDCEHEGNRIPCRFYNHGGCMKGRSCPYSHAPDQMSLRDNLGKNVCIYYLMGICKFGDVKCVYSHTESYLEPKDGWWTTKEGRETAMEVFALQKTQEKMSEAFMTAYIWNMHSDILSARNRHKGNGKQSGKSKSKSKSRSKTKPKKGNKKKSPSNHTYYNNHVKRSSEDYMYGFSESDVEELLSQGVKPWDEDAWDVLAALSSF</sequence>
<name>A0ACB8A7D1_9AGAM</name>
<gene>
    <name evidence="1" type="ORF">BJ138DRAFT_282333</name>
</gene>
<accession>A0ACB8A7D1</accession>
<dbReference type="EMBL" id="MU267787">
    <property type="protein sequence ID" value="KAH7908974.1"/>
    <property type="molecule type" value="Genomic_DNA"/>
</dbReference>